<accession>A0A8J3J0Z2</accession>
<evidence type="ECO:0000313" key="2">
    <source>
        <dbReference type="EMBL" id="GID12555.1"/>
    </source>
</evidence>
<gene>
    <name evidence="2" type="ORF">Aru02nite_34440</name>
</gene>
<protein>
    <recommendedName>
        <fullName evidence="4">Lipoprotein</fullName>
    </recommendedName>
</protein>
<comment type="caution">
    <text evidence="2">The sequence shown here is derived from an EMBL/GenBank/DDBJ whole genome shotgun (WGS) entry which is preliminary data.</text>
</comment>
<sequence>MRRILPLLLLAMLAGCGTPTITAARLSADLGPTYRNMYVFQQQLLGHGRVPTSADTAWSRCTRGGSSTSDSGAGDGWSCLVHWPAPDGHTETLAYEVSVAPDGCYTAQGPSGYVGQQTLTTPDGRRVTNPLYEFDGCLRG</sequence>
<dbReference type="RefSeq" id="WP_203658584.1">
    <property type="nucleotide sequence ID" value="NZ_BAAAZM010000013.1"/>
</dbReference>
<evidence type="ECO:0000313" key="3">
    <source>
        <dbReference type="Proteomes" id="UP000612808"/>
    </source>
</evidence>
<organism evidence="2 3">
    <name type="scientific">Actinocatenispora rupis</name>
    <dbReference type="NCBI Taxonomy" id="519421"/>
    <lineage>
        <taxon>Bacteria</taxon>
        <taxon>Bacillati</taxon>
        <taxon>Actinomycetota</taxon>
        <taxon>Actinomycetes</taxon>
        <taxon>Micromonosporales</taxon>
        <taxon>Micromonosporaceae</taxon>
        <taxon>Actinocatenispora</taxon>
    </lineage>
</organism>
<evidence type="ECO:0008006" key="4">
    <source>
        <dbReference type="Google" id="ProtNLM"/>
    </source>
</evidence>
<name>A0A8J3J0Z2_9ACTN</name>
<dbReference type="AlphaFoldDB" id="A0A8J3J0Z2"/>
<keyword evidence="1" id="KW-0732">Signal</keyword>
<proteinExistence type="predicted"/>
<evidence type="ECO:0000256" key="1">
    <source>
        <dbReference type="SAM" id="SignalP"/>
    </source>
</evidence>
<dbReference type="EMBL" id="BOMB01000019">
    <property type="protein sequence ID" value="GID12555.1"/>
    <property type="molecule type" value="Genomic_DNA"/>
</dbReference>
<reference evidence="2" key="1">
    <citation type="submission" date="2021-01" db="EMBL/GenBank/DDBJ databases">
        <title>Whole genome shotgun sequence of Actinocatenispora rupis NBRC 107355.</title>
        <authorList>
            <person name="Komaki H."/>
            <person name="Tamura T."/>
        </authorList>
    </citation>
    <scope>NUCLEOTIDE SEQUENCE</scope>
    <source>
        <strain evidence="2">NBRC 107355</strain>
    </source>
</reference>
<feature type="signal peptide" evidence="1">
    <location>
        <begin position="1"/>
        <end position="23"/>
    </location>
</feature>
<feature type="chain" id="PRO_5035297243" description="Lipoprotein" evidence="1">
    <location>
        <begin position="24"/>
        <end position="140"/>
    </location>
</feature>
<dbReference type="Proteomes" id="UP000612808">
    <property type="component" value="Unassembled WGS sequence"/>
</dbReference>
<dbReference type="PROSITE" id="PS51257">
    <property type="entry name" value="PROKAR_LIPOPROTEIN"/>
    <property type="match status" value="1"/>
</dbReference>
<keyword evidence="3" id="KW-1185">Reference proteome</keyword>